<evidence type="ECO:0000256" key="2">
    <source>
        <dbReference type="ARBA" id="ARBA00005001"/>
    </source>
</evidence>
<dbReference type="GO" id="GO:0051274">
    <property type="term" value="P:beta-glucan biosynthetic process"/>
    <property type="evidence" value="ECO:0007669"/>
    <property type="project" value="TreeGrafter"/>
</dbReference>
<sequence length="516" mass="56779">MNRREFCAGVSVAALMSGVARAQEAAPGPAPAPSPPDLYADGAPFSREALEEHARLLATRGFEAPRSLLPDGYAELPLDVFRTIRMLPDRAPWAAENRGFTLDLLPGGFIFRSPVRIATVDEGHVRMLPDDPSWFDYGKAPKPPADKPFPFSGFSARAPIDRPEEFRDFATFQGATIFRALARGQIFGTSARGLAIDTGEPNGEEFPLFRAFWIERPNPGAPSVVAHALLDSRRLTGAYRFTLRPGEITVVDVELTLFPREAVGHVGIGPMTSMFLFGPNDRAGVDDVRGQVHRADGLQIWNGAGEWVWRPLNNPGDLQISVFLDKNPRGFGLLQRQRGFAAYNDLGRRYDRMPSVWVEPIGDWGEGQFQLIEIPTDTDINENIVAYWRPKAGLEPGARVSMAYRMHWCWTPPDRPAGAIVYGTTTGSAGGRRRRFVVDFAGEAVADPARAAAIRPNVSTSAGKVIEPSGRPNPEIKGYRVTFDLDPAGEELCELRLVLEADGGPISETWLYRWTA</sequence>
<name>A0A7W6CXI4_9HYPH</name>
<dbReference type="PANTHER" id="PTHR30504:SF4">
    <property type="entry name" value="GLUCANS BIOSYNTHESIS PROTEIN G"/>
    <property type="match status" value="1"/>
</dbReference>
<dbReference type="PIRSF" id="PIRSF006281">
    <property type="entry name" value="MdoG"/>
    <property type="match status" value="1"/>
</dbReference>
<protein>
    <recommendedName>
        <fullName evidence="4">Glucans biosynthesis protein G</fullName>
    </recommendedName>
</protein>
<dbReference type="Gene3D" id="2.60.40.10">
    <property type="entry name" value="Immunoglobulins"/>
    <property type="match status" value="1"/>
</dbReference>
<evidence type="ECO:0000259" key="7">
    <source>
        <dbReference type="Pfam" id="PF04349"/>
    </source>
</evidence>
<keyword evidence="5" id="KW-0574">Periplasm</keyword>
<evidence type="ECO:0000256" key="4">
    <source>
        <dbReference type="ARBA" id="ARBA00015376"/>
    </source>
</evidence>
<dbReference type="GO" id="GO:0003824">
    <property type="term" value="F:catalytic activity"/>
    <property type="evidence" value="ECO:0007669"/>
    <property type="project" value="InterPro"/>
</dbReference>
<dbReference type="InterPro" id="IPR011013">
    <property type="entry name" value="Gal_mutarotase_sf_dom"/>
</dbReference>
<dbReference type="InterPro" id="IPR014438">
    <property type="entry name" value="Glucan_biosyn_MdoG/MdoD"/>
</dbReference>
<dbReference type="InterPro" id="IPR014718">
    <property type="entry name" value="GH-type_carb-bd"/>
</dbReference>
<feature type="signal peptide" evidence="6">
    <location>
        <begin position="1"/>
        <end position="22"/>
    </location>
</feature>
<dbReference type="InterPro" id="IPR013783">
    <property type="entry name" value="Ig-like_fold"/>
</dbReference>
<evidence type="ECO:0000256" key="3">
    <source>
        <dbReference type="ARBA" id="ARBA00009284"/>
    </source>
</evidence>
<evidence type="ECO:0000256" key="5">
    <source>
        <dbReference type="ARBA" id="ARBA00022764"/>
    </source>
</evidence>
<feature type="domain" description="Glucan biosynthesis periplasmic MdoG C-terminal" evidence="7">
    <location>
        <begin position="45"/>
        <end position="514"/>
    </location>
</feature>
<dbReference type="Proteomes" id="UP000528964">
    <property type="component" value="Unassembled WGS sequence"/>
</dbReference>
<accession>A0A7W6CXI4</accession>
<gene>
    <name evidence="8" type="ORF">GGR24_000732</name>
</gene>
<comment type="subcellular location">
    <subcellularLocation>
        <location evidence="1">Periplasm</location>
    </subcellularLocation>
</comment>
<evidence type="ECO:0000256" key="6">
    <source>
        <dbReference type="SAM" id="SignalP"/>
    </source>
</evidence>
<dbReference type="SUPFAM" id="SSF81296">
    <property type="entry name" value="E set domains"/>
    <property type="match status" value="1"/>
</dbReference>
<evidence type="ECO:0000256" key="1">
    <source>
        <dbReference type="ARBA" id="ARBA00004418"/>
    </source>
</evidence>
<dbReference type="SUPFAM" id="SSF74650">
    <property type="entry name" value="Galactose mutarotase-like"/>
    <property type="match status" value="1"/>
</dbReference>
<reference evidence="8 9" key="1">
    <citation type="submission" date="2020-08" db="EMBL/GenBank/DDBJ databases">
        <title>Genomic Encyclopedia of Type Strains, Phase IV (KMG-IV): sequencing the most valuable type-strain genomes for metagenomic binning, comparative biology and taxonomic classification.</title>
        <authorList>
            <person name="Goeker M."/>
        </authorList>
    </citation>
    <scope>NUCLEOTIDE SEQUENCE [LARGE SCALE GENOMIC DNA]</scope>
    <source>
        <strain evidence="8 9">DSM 25481</strain>
    </source>
</reference>
<dbReference type="Pfam" id="PF04349">
    <property type="entry name" value="MdoG"/>
    <property type="match status" value="1"/>
</dbReference>
<dbReference type="Gene3D" id="2.70.98.10">
    <property type="match status" value="1"/>
</dbReference>
<dbReference type="GO" id="GO:0030288">
    <property type="term" value="C:outer membrane-bounded periplasmic space"/>
    <property type="evidence" value="ECO:0007669"/>
    <property type="project" value="TreeGrafter"/>
</dbReference>
<proteinExistence type="inferred from homology"/>
<evidence type="ECO:0000313" key="8">
    <source>
        <dbReference type="EMBL" id="MBB3972099.1"/>
    </source>
</evidence>
<dbReference type="PANTHER" id="PTHR30504">
    <property type="entry name" value="GLUCANS BIOSYNTHESIS PROTEIN"/>
    <property type="match status" value="1"/>
</dbReference>
<comment type="caution">
    <text evidence="8">The sequence shown here is derived from an EMBL/GenBank/DDBJ whole genome shotgun (WGS) entry which is preliminary data.</text>
</comment>
<dbReference type="RefSeq" id="WP_183393913.1">
    <property type="nucleotide sequence ID" value="NZ_JACIDR010000001.1"/>
</dbReference>
<evidence type="ECO:0000313" key="9">
    <source>
        <dbReference type="Proteomes" id="UP000528964"/>
    </source>
</evidence>
<dbReference type="EMBL" id="JACIDR010000001">
    <property type="protein sequence ID" value="MBB3972099.1"/>
    <property type="molecule type" value="Genomic_DNA"/>
</dbReference>
<dbReference type="InterPro" id="IPR014756">
    <property type="entry name" value="Ig_E-set"/>
</dbReference>
<organism evidence="8 9">
    <name type="scientific">Hansschlegelia beijingensis</name>
    <dbReference type="NCBI Taxonomy" id="1133344"/>
    <lineage>
        <taxon>Bacteria</taxon>
        <taxon>Pseudomonadati</taxon>
        <taxon>Pseudomonadota</taxon>
        <taxon>Alphaproteobacteria</taxon>
        <taxon>Hyphomicrobiales</taxon>
        <taxon>Methylopilaceae</taxon>
        <taxon>Hansschlegelia</taxon>
    </lineage>
</organism>
<keyword evidence="6" id="KW-0732">Signal</keyword>
<dbReference type="UniPathway" id="UPA00637"/>
<dbReference type="AlphaFoldDB" id="A0A7W6CXI4"/>
<comment type="pathway">
    <text evidence="2">Glycan metabolism; osmoregulated periplasmic glucan (OPG) biosynthesis.</text>
</comment>
<dbReference type="InterPro" id="IPR007444">
    <property type="entry name" value="Glucan_biosyn_MdoG_C"/>
</dbReference>
<comment type="similarity">
    <text evidence="3">Belongs to the OpgD/OpgG family.</text>
</comment>
<dbReference type="GO" id="GO:0030246">
    <property type="term" value="F:carbohydrate binding"/>
    <property type="evidence" value="ECO:0007669"/>
    <property type="project" value="InterPro"/>
</dbReference>
<keyword evidence="9" id="KW-1185">Reference proteome</keyword>
<feature type="chain" id="PRO_5031481383" description="Glucans biosynthesis protein G" evidence="6">
    <location>
        <begin position="23"/>
        <end position="516"/>
    </location>
</feature>